<proteinExistence type="predicted"/>
<evidence type="ECO:0000313" key="2">
    <source>
        <dbReference type="Proteomes" id="UP000239340"/>
    </source>
</evidence>
<organism evidence="1 2">
    <name type="scientific">Rhizobium fredii</name>
    <name type="common">Sinorhizobium fredii</name>
    <dbReference type="NCBI Taxonomy" id="380"/>
    <lineage>
        <taxon>Bacteria</taxon>
        <taxon>Pseudomonadati</taxon>
        <taxon>Pseudomonadota</taxon>
        <taxon>Alphaproteobacteria</taxon>
        <taxon>Hyphomicrobiales</taxon>
        <taxon>Rhizobiaceae</taxon>
        <taxon>Sinorhizobium/Ensifer group</taxon>
        <taxon>Sinorhizobium</taxon>
    </lineage>
</organism>
<keyword evidence="1" id="KW-0614">Plasmid</keyword>
<reference evidence="1 2" key="1">
    <citation type="submission" date="2017-10" db="EMBL/GenBank/DDBJ databases">
        <title>Analysis of the genome sequences of Rhizobium populations associated to common bean (phaseolus vulgaris).</title>
        <authorList>
            <person name="Bustos P."/>
            <person name="Santamaria R.I."/>
            <person name="Miranda-Sanchez F."/>
            <person name="Perez-Carrascal O."/>
            <person name="Juarez S."/>
            <person name="Lozano L."/>
            <person name="Martinez-Flores I."/>
            <person name="Vinuesa P."/>
            <person name="Martinez-Romero E."/>
            <person name="Cevallos M.A."/>
            <person name="Romero D."/>
            <person name="Davila G."/>
            <person name="Gonzalez V."/>
        </authorList>
    </citation>
    <scope>NUCLEOTIDE SEQUENCE [LARGE SCALE GENOMIC DNA]</scope>
    <source>
        <strain evidence="1 2">NXT3</strain>
        <plasmid evidence="2">Plasmid psfrenxt3a</plasmid>
    </source>
</reference>
<accession>A0A2L0HC17</accession>
<geneLocation type="plasmid" evidence="2">
    <name>psfrenxt3a</name>
</geneLocation>
<dbReference type="Proteomes" id="UP000239340">
    <property type="component" value="Plasmid pSfreNXT3a"/>
</dbReference>
<name>A0A2L0HC17_RHIFR</name>
<dbReference type="EMBL" id="CP024308">
    <property type="protein sequence ID" value="AUX78319.1"/>
    <property type="molecule type" value="Genomic_DNA"/>
</dbReference>
<dbReference type="AlphaFoldDB" id="A0A2L0HC17"/>
<protein>
    <submittedName>
        <fullName evidence="1">Uncharacterized protein</fullName>
    </submittedName>
</protein>
<dbReference type="RefSeq" id="WP_104840063.1">
    <property type="nucleotide sequence ID" value="NZ_CP024308.1"/>
</dbReference>
<sequence>MRHELDAREYKLLLNPDRFKEVSPEMVADTFWDKHLKRLIDAQLGSRNGDEPRHERRFFERKERVVRFWDTPDCTLTRADLALRERLSSDQERNADARPEITLKLRMADLFVVAAAELPGNSNDFSTTFEEDIAPLEVNDPEPGKRSVVVPSRRSIRSRFARSTTQTADWNTHRTLGGLRVLFSTVFELLEASGVKHSPLTELVSGPTVRELVFKGARVKLGAGIVGKFSLTLWYFGSQQPGPTVAEISFKCATVDGNMPGAAARRALALFVAMQTDLGGWVNSEHSSKTALALPAACGKLDG</sequence>
<evidence type="ECO:0000313" key="1">
    <source>
        <dbReference type="EMBL" id="AUX78319.1"/>
    </source>
</evidence>
<gene>
    <name evidence="1" type="ORF">NXT3_PA00023</name>
</gene>